<evidence type="ECO:0008006" key="2">
    <source>
        <dbReference type="Google" id="ProtNLM"/>
    </source>
</evidence>
<gene>
    <name evidence="1" type="ORF">LCGC14_1132650</name>
</gene>
<comment type="caution">
    <text evidence="1">The sequence shown here is derived from an EMBL/GenBank/DDBJ whole genome shotgun (WGS) entry which is preliminary data.</text>
</comment>
<evidence type="ECO:0000313" key="1">
    <source>
        <dbReference type="EMBL" id="KKN00957.1"/>
    </source>
</evidence>
<protein>
    <recommendedName>
        <fullName evidence="2">Ribbon-helix-helix protein CopG domain-containing protein</fullName>
    </recommendedName>
</protein>
<dbReference type="EMBL" id="LAZR01005316">
    <property type="protein sequence ID" value="KKN00957.1"/>
    <property type="molecule type" value="Genomic_DNA"/>
</dbReference>
<name>A0A0F9MNH9_9ZZZZ</name>
<reference evidence="1" key="1">
    <citation type="journal article" date="2015" name="Nature">
        <title>Complex archaea that bridge the gap between prokaryotes and eukaryotes.</title>
        <authorList>
            <person name="Spang A."/>
            <person name="Saw J.H."/>
            <person name="Jorgensen S.L."/>
            <person name="Zaremba-Niedzwiedzka K."/>
            <person name="Martijn J."/>
            <person name="Lind A.E."/>
            <person name="van Eijk R."/>
            <person name="Schleper C."/>
            <person name="Guy L."/>
            <person name="Ettema T.J."/>
        </authorList>
    </citation>
    <scope>NUCLEOTIDE SEQUENCE</scope>
</reference>
<dbReference type="AlphaFoldDB" id="A0A0F9MNH9"/>
<proteinExistence type="predicted"/>
<organism evidence="1">
    <name type="scientific">marine sediment metagenome</name>
    <dbReference type="NCBI Taxonomy" id="412755"/>
    <lineage>
        <taxon>unclassified sequences</taxon>
        <taxon>metagenomes</taxon>
        <taxon>ecological metagenomes</taxon>
    </lineage>
</organism>
<accession>A0A0F9MNH9</accession>
<sequence length="60" mass="7151">MIVTFEKRIQDRLDQIERDEGIPPVEFVHQAVEVWSLADADMRRALGICVMRWVLEKVRR</sequence>